<organism evidence="2 3">
    <name type="scientific">Karstenula rhodostoma CBS 690.94</name>
    <dbReference type="NCBI Taxonomy" id="1392251"/>
    <lineage>
        <taxon>Eukaryota</taxon>
        <taxon>Fungi</taxon>
        <taxon>Dikarya</taxon>
        <taxon>Ascomycota</taxon>
        <taxon>Pezizomycotina</taxon>
        <taxon>Dothideomycetes</taxon>
        <taxon>Pleosporomycetidae</taxon>
        <taxon>Pleosporales</taxon>
        <taxon>Massarineae</taxon>
        <taxon>Didymosphaeriaceae</taxon>
        <taxon>Karstenula</taxon>
    </lineage>
</organism>
<evidence type="ECO:0000313" key="3">
    <source>
        <dbReference type="Proteomes" id="UP000799764"/>
    </source>
</evidence>
<name>A0A9P4PZS1_9PLEO</name>
<feature type="chain" id="PRO_5040482550" description="Ecp2 effector protein domain-containing protein" evidence="1">
    <location>
        <begin position="24"/>
        <end position="294"/>
    </location>
</feature>
<dbReference type="OrthoDB" id="10367946at2759"/>
<feature type="signal peptide" evidence="1">
    <location>
        <begin position="1"/>
        <end position="23"/>
    </location>
</feature>
<protein>
    <recommendedName>
        <fullName evidence="4">Ecp2 effector protein domain-containing protein</fullName>
    </recommendedName>
</protein>
<keyword evidence="3" id="KW-1185">Reference proteome</keyword>
<dbReference type="AlphaFoldDB" id="A0A9P4PZS1"/>
<evidence type="ECO:0000256" key="1">
    <source>
        <dbReference type="SAM" id="SignalP"/>
    </source>
</evidence>
<reference evidence="2" key="1">
    <citation type="journal article" date="2020" name="Stud. Mycol.">
        <title>101 Dothideomycetes genomes: a test case for predicting lifestyles and emergence of pathogens.</title>
        <authorList>
            <person name="Haridas S."/>
            <person name="Albert R."/>
            <person name="Binder M."/>
            <person name="Bloem J."/>
            <person name="Labutti K."/>
            <person name="Salamov A."/>
            <person name="Andreopoulos B."/>
            <person name="Baker S."/>
            <person name="Barry K."/>
            <person name="Bills G."/>
            <person name="Bluhm B."/>
            <person name="Cannon C."/>
            <person name="Castanera R."/>
            <person name="Culley D."/>
            <person name="Daum C."/>
            <person name="Ezra D."/>
            <person name="Gonzalez J."/>
            <person name="Henrissat B."/>
            <person name="Kuo A."/>
            <person name="Liang C."/>
            <person name="Lipzen A."/>
            <person name="Lutzoni F."/>
            <person name="Magnuson J."/>
            <person name="Mondo S."/>
            <person name="Nolan M."/>
            <person name="Ohm R."/>
            <person name="Pangilinan J."/>
            <person name="Park H.-J."/>
            <person name="Ramirez L."/>
            <person name="Alfaro M."/>
            <person name="Sun H."/>
            <person name="Tritt A."/>
            <person name="Yoshinaga Y."/>
            <person name="Zwiers L.-H."/>
            <person name="Turgeon B."/>
            <person name="Goodwin S."/>
            <person name="Spatafora J."/>
            <person name="Crous P."/>
            <person name="Grigoriev I."/>
        </authorList>
    </citation>
    <scope>NUCLEOTIDE SEQUENCE</scope>
    <source>
        <strain evidence="2">CBS 690.94</strain>
    </source>
</reference>
<accession>A0A9P4PZS1</accession>
<gene>
    <name evidence="2" type="ORF">P171DRAFT_438544</name>
</gene>
<evidence type="ECO:0008006" key="4">
    <source>
        <dbReference type="Google" id="ProtNLM"/>
    </source>
</evidence>
<dbReference type="EMBL" id="MU001492">
    <property type="protein sequence ID" value="KAF2451886.1"/>
    <property type="molecule type" value="Genomic_DNA"/>
</dbReference>
<proteinExistence type="predicted"/>
<dbReference type="Proteomes" id="UP000799764">
    <property type="component" value="Unassembled WGS sequence"/>
</dbReference>
<evidence type="ECO:0000313" key="2">
    <source>
        <dbReference type="EMBL" id="KAF2451886.1"/>
    </source>
</evidence>
<sequence length="294" mass="32517">MMFNVKAYLFFAVCALGALFAAATSDGSDEDAVAAVGHDVVRDQLDASQLRNLTQHVVQARDDAPPSWDSKRTMVIGIGNNGQNVGRKDKLSISAAVKQTIDDLCPMGQTGFRLCDTENGWTYDQVPIKDQKGNLVRDGSYKIKIGSNHWGVAGAREILRDAMVTTISNVVNDNCWKPGFNGGDSQVELCKAPDKTMVRIDYVGWLVVFITADAKKMAYHNDMRICKQEGWATGETQTKVENEIKREIKEKKWHEPLKLKSADDLSVVTDCFTGTPPAGQGDGWCRTLFEYKKC</sequence>
<comment type="caution">
    <text evidence="2">The sequence shown here is derived from an EMBL/GenBank/DDBJ whole genome shotgun (WGS) entry which is preliminary data.</text>
</comment>
<keyword evidence="1" id="KW-0732">Signal</keyword>